<keyword evidence="2" id="KW-1185">Reference proteome</keyword>
<gene>
    <name evidence="1" type="ORF">DPMN_032661</name>
</gene>
<name>A0A9D4RKA5_DREPO</name>
<reference evidence="1" key="2">
    <citation type="submission" date="2020-11" db="EMBL/GenBank/DDBJ databases">
        <authorList>
            <person name="McCartney M.A."/>
            <person name="Auch B."/>
            <person name="Kono T."/>
            <person name="Mallez S."/>
            <person name="Becker A."/>
            <person name="Gohl D.M."/>
            <person name="Silverstein K.A.T."/>
            <person name="Koren S."/>
            <person name="Bechman K.B."/>
            <person name="Herman A."/>
            <person name="Abrahante J.E."/>
            <person name="Garbe J."/>
        </authorList>
    </citation>
    <scope>NUCLEOTIDE SEQUENCE</scope>
    <source>
        <strain evidence="1">Duluth1</strain>
        <tissue evidence="1">Whole animal</tissue>
    </source>
</reference>
<reference evidence="1" key="1">
    <citation type="journal article" date="2019" name="bioRxiv">
        <title>The Genome of the Zebra Mussel, Dreissena polymorpha: A Resource for Invasive Species Research.</title>
        <authorList>
            <person name="McCartney M.A."/>
            <person name="Auch B."/>
            <person name="Kono T."/>
            <person name="Mallez S."/>
            <person name="Zhang Y."/>
            <person name="Obille A."/>
            <person name="Becker A."/>
            <person name="Abrahante J.E."/>
            <person name="Garbe J."/>
            <person name="Badalamenti J.P."/>
            <person name="Herman A."/>
            <person name="Mangelson H."/>
            <person name="Liachko I."/>
            <person name="Sullivan S."/>
            <person name="Sone E.D."/>
            <person name="Koren S."/>
            <person name="Silverstein K.A.T."/>
            <person name="Beckman K.B."/>
            <person name="Gohl D.M."/>
        </authorList>
    </citation>
    <scope>NUCLEOTIDE SEQUENCE</scope>
    <source>
        <strain evidence="1">Duluth1</strain>
        <tissue evidence="1">Whole animal</tissue>
    </source>
</reference>
<accession>A0A9D4RKA5</accession>
<sequence length="71" mass="7647">MLANIQARNESRLYLQALPVVPPPTALRPPTASVTETHPTVWTGTVCVASDPVVENKRVAARLANLLTCLL</sequence>
<dbReference type="AlphaFoldDB" id="A0A9D4RKA5"/>
<organism evidence="1 2">
    <name type="scientific">Dreissena polymorpha</name>
    <name type="common">Zebra mussel</name>
    <name type="synonym">Mytilus polymorpha</name>
    <dbReference type="NCBI Taxonomy" id="45954"/>
    <lineage>
        <taxon>Eukaryota</taxon>
        <taxon>Metazoa</taxon>
        <taxon>Spiralia</taxon>
        <taxon>Lophotrochozoa</taxon>
        <taxon>Mollusca</taxon>
        <taxon>Bivalvia</taxon>
        <taxon>Autobranchia</taxon>
        <taxon>Heteroconchia</taxon>
        <taxon>Euheterodonta</taxon>
        <taxon>Imparidentia</taxon>
        <taxon>Neoheterodontei</taxon>
        <taxon>Myida</taxon>
        <taxon>Dreissenoidea</taxon>
        <taxon>Dreissenidae</taxon>
        <taxon>Dreissena</taxon>
    </lineage>
</organism>
<evidence type="ECO:0000313" key="2">
    <source>
        <dbReference type="Proteomes" id="UP000828390"/>
    </source>
</evidence>
<dbReference type="EMBL" id="JAIWYP010000002">
    <property type="protein sequence ID" value="KAH3869492.1"/>
    <property type="molecule type" value="Genomic_DNA"/>
</dbReference>
<comment type="caution">
    <text evidence="1">The sequence shown here is derived from an EMBL/GenBank/DDBJ whole genome shotgun (WGS) entry which is preliminary data.</text>
</comment>
<protein>
    <submittedName>
        <fullName evidence="1">Uncharacterized protein</fullName>
    </submittedName>
</protein>
<evidence type="ECO:0000313" key="1">
    <source>
        <dbReference type="EMBL" id="KAH3869492.1"/>
    </source>
</evidence>
<dbReference type="Proteomes" id="UP000828390">
    <property type="component" value="Unassembled WGS sequence"/>
</dbReference>
<proteinExistence type="predicted"/>